<feature type="domain" description="Metallo-beta-lactamase" evidence="1">
    <location>
        <begin position="20"/>
        <end position="229"/>
    </location>
</feature>
<dbReference type="Gene3D" id="3.60.15.10">
    <property type="entry name" value="Ribonuclease Z/Hydroxyacylglutathione hydrolase-like"/>
    <property type="match status" value="1"/>
</dbReference>
<keyword evidence="3" id="KW-1185">Reference proteome</keyword>
<name>A0ABS4X440_9MICO</name>
<dbReference type="InterPro" id="IPR001279">
    <property type="entry name" value="Metallo-B-lactamas"/>
</dbReference>
<evidence type="ECO:0000259" key="1">
    <source>
        <dbReference type="SMART" id="SM00849"/>
    </source>
</evidence>
<evidence type="ECO:0000313" key="2">
    <source>
        <dbReference type="EMBL" id="MBP2383234.1"/>
    </source>
</evidence>
<reference evidence="2 3" key="1">
    <citation type="submission" date="2021-03" db="EMBL/GenBank/DDBJ databases">
        <title>Sequencing the genomes of 1000 actinobacteria strains.</title>
        <authorList>
            <person name="Klenk H.-P."/>
        </authorList>
    </citation>
    <scope>NUCLEOTIDE SEQUENCE [LARGE SCALE GENOMIC DNA]</scope>
    <source>
        <strain evidence="2 3">DSM 14566</strain>
    </source>
</reference>
<dbReference type="SUPFAM" id="SSF56281">
    <property type="entry name" value="Metallo-hydrolase/oxidoreductase"/>
    <property type="match status" value="1"/>
</dbReference>
<dbReference type="CDD" id="cd07721">
    <property type="entry name" value="yflN-like_MBL-fold"/>
    <property type="match status" value="1"/>
</dbReference>
<dbReference type="RefSeq" id="WP_209903889.1">
    <property type="nucleotide sequence ID" value="NZ_BAAAJW010000005.1"/>
</dbReference>
<sequence>MAHRQIQEVASEVFMVEGIASNWTVVREGRDLTLIDAGYPKDLENVLSSLEHLGGRIEDVRGVLITHAHVDHVGSLPGIQAMHPIPMHAHDRELPMLRGEVHEQASARDVVRRCWRPRTARWAFTVARAGGLSTIHLPQARAVSTGTPLDLPGGPIALACSGHTSGHTVYHLPQAGVVVTGDALVTGHQTSARLGPQLIPEFFTHDPATARSTLDVLAELGADAVVPGHGPSWRGPVREAVDRARAAHPAGSPQRRH</sequence>
<comment type="caution">
    <text evidence="2">The sequence shown here is derived from an EMBL/GenBank/DDBJ whole genome shotgun (WGS) entry which is preliminary data.</text>
</comment>
<dbReference type="PANTHER" id="PTHR42951:SF14">
    <property type="entry name" value="METALLO-BETA-LACTAMASE SUPERFAMILY PROTEIN"/>
    <property type="match status" value="1"/>
</dbReference>
<gene>
    <name evidence="2" type="ORF">JOF43_003223</name>
</gene>
<dbReference type="EMBL" id="JAGIOD010000002">
    <property type="protein sequence ID" value="MBP2383234.1"/>
    <property type="molecule type" value="Genomic_DNA"/>
</dbReference>
<accession>A0ABS4X440</accession>
<dbReference type="PANTHER" id="PTHR42951">
    <property type="entry name" value="METALLO-BETA-LACTAMASE DOMAIN-CONTAINING"/>
    <property type="match status" value="1"/>
</dbReference>
<dbReference type="SMART" id="SM00849">
    <property type="entry name" value="Lactamase_B"/>
    <property type="match status" value="1"/>
</dbReference>
<proteinExistence type="predicted"/>
<evidence type="ECO:0000313" key="3">
    <source>
        <dbReference type="Proteomes" id="UP001519290"/>
    </source>
</evidence>
<dbReference type="InterPro" id="IPR036866">
    <property type="entry name" value="RibonucZ/Hydroxyglut_hydro"/>
</dbReference>
<dbReference type="InterPro" id="IPR050855">
    <property type="entry name" value="NDM-1-like"/>
</dbReference>
<dbReference type="Pfam" id="PF00753">
    <property type="entry name" value="Lactamase_B"/>
    <property type="match status" value="1"/>
</dbReference>
<dbReference type="Proteomes" id="UP001519290">
    <property type="component" value="Unassembled WGS sequence"/>
</dbReference>
<organism evidence="2 3">
    <name type="scientific">Brachybacterium sacelli</name>
    <dbReference type="NCBI Taxonomy" id="173364"/>
    <lineage>
        <taxon>Bacteria</taxon>
        <taxon>Bacillati</taxon>
        <taxon>Actinomycetota</taxon>
        <taxon>Actinomycetes</taxon>
        <taxon>Micrococcales</taxon>
        <taxon>Dermabacteraceae</taxon>
        <taxon>Brachybacterium</taxon>
    </lineage>
</organism>
<protein>
    <submittedName>
        <fullName evidence="2">Glyoxylase-like metal-dependent hydrolase (Beta-lactamase superfamily II)</fullName>
    </submittedName>
</protein>